<evidence type="ECO:0000313" key="2">
    <source>
        <dbReference type="EMBL" id="KAK1441277.1"/>
    </source>
</evidence>
<keyword evidence="3" id="KW-1185">Reference proteome</keyword>
<dbReference type="Gene3D" id="3.40.50.790">
    <property type="match status" value="1"/>
</dbReference>
<dbReference type="SUPFAM" id="SSF56808">
    <property type="entry name" value="Ribosomal protein L1"/>
    <property type="match status" value="1"/>
</dbReference>
<gene>
    <name evidence="2" type="ORF">QVD17_07123</name>
</gene>
<reference evidence="2" key="1">
    <citation type="journal article" date="2023" name="bioRxiv">
        <title>Improved chromosome-level genome assembly for marigold (Tagetes erecta).</title>
        <authorList>
            <person name="Jiang F."/>
            <person name="Yuan L."/>
            <person name="Wang S."/>
            <person name="Wang H."/>
            <person name="Xu D."/>
            <person name="Wang A."/>
            <person name="Fan W."/>
        </authorList>
    </citation>
    <scope>NUCLEOTIDE SEQUENCE</scope>
    <source>
        <strain evidence="2">WSJ</strain>
        <tissue evidence="2">Leaf</tissue>
    </source>
</reference>
<dbReference type="Proteomes" id="UP001229421">
    <property type="component" value="Unassembled WGS sequence"/>
</dbReference>
<dbReference type="GO" id="GO:0003723">
    <property type="term" value="F:RNA binding"/>
    <property type="evidence" value="ECO:0007669"/>
    <property type="project" value="InterPro"/>
</dbReference>
<dbReference type="FunFam" id="3.40.50.790:FF:000012">
    <property type="entry name" value="Ribosomal protein L1p/L10e family"/>
    <property type="match status" value="1"/>
</dbReference>
<dbReference type="CDD" id="cd00403">
    <property type="entry name" value="Ribosomal_L1"/>
    <property type="match status" value="1"/>
</dbReference>
<dbReference type="InterPro" id="IPR050257">
    <property type="entry name" value="eL8/uL1-like"/>
</dbReference>
<comment type="caution">
    <text evidence="2">The sequence shown here is derived from an EMBL/GenBank/DDBJ whole genome shotgun (WGS) entry which is preliminary data.</text>
</comment>
<dbReference type="InterPro" id="IPR023674">
    <property type="entry name" value="Ribosomal_uL1-like"/>
</dbReference>
<sequence>MAISASTATSAVDALLKWKNKQSDSHNPQLLPQDDFIYLILTLKKIPQKGGVNGARTNPNKIPLPNPIVSTTGSELCLIIDDRPNSKLTSEIAKKKIKSDDISVTKVLKLSKLRTDYKPFEAKRKLCDSYDMFFADKRVIHFLPKLLGKQFFRKKKLPLPVDLTHKNWKEQIERGCGSGLLFFSTGTCSVIRVAKVSMERDEIVENVRAAIDGVVEFVPKKLSGVRSLHLKFSDSVALPLYQTVPDIKLKIEGVGEKVGRVEEEVVGSEEVGKKKKKKAKKDRIHEVDIDMKEDEDEDGEVENSDLVGSELEAEDGGFDKKKRKGDGIEAGKKKRSKKGKSVVVNSDLDASEDLKEAKAAEKSVREKKAKKNVVDENNVSKKKGKKQNTDSGKKDKKKGR</sequence>
<dbReference type="AlphaFoldDB" id="A0AAD8LGV8"/>
<dbReference type="Pfam" id="PF00687">
    <property type="entry name" value="Ribosomal_L1"/>
    <property type="match status" value="1"/>
</dbReference>
<dbReference type="InterPro" id="IPR016095">
    <property type="entry name" value="Ribosomal_uL1_3-a/b-sand"/>
</dbReference>
<feature type="compositionally biased region" description="Basic and acidic residues" evidence="1">
    <location>
        <begin position="352"/>
        <end position="366"/>
    </location>
</feature>
<dbReference type="InterPro" id="IPR028364">
    <property type="entry name" value="Ribosomal_uL1/biogenesis"/>
</dbReference>
<evidence type="ECO:0008006" key="4">
    <source>
        <dbReference type="Google" id="ProtNLM"/>
    </source>
</evidence>
<proteinExistence type="predicted"/>
<name>A0AAD8LGV8_TARER</name>
<feature type="compositionally biased region" description="Basic residues" evidence="1">
    <location>
        <begin position="273"/>
        <end position="282"/>
    </location>
</feature>
<organism evidence="2 3">
    <name type="scientific">Tagetes erecta</name>
    <name type="common">African marigold</name>
    <dbReference type="NCBI Taxonomy" id="13708"/>
    <lineage>
        <taxon>Eukaryota</taxon>
        <taxon>Viridiplantae</taxon>
        <taxon>Streptophyta</taxon>
        <taxon>Embryophyta</taxon>
        <taxon>Tracheophyta</taxon>
        <taxon>Spermatophyta</taxon>
        <taxon>Magnoliopsida</taxon>
        <taxon>eudicotyledons</taxon>
        <taxon>Gunneridae</taxon>
        <taxon>Pentapetalae</taxon>
        <taxon>asterids</taxon>
        <taxon>campanulids</taxon>
        <taxon>Asterales</taxon>
        <taxon>Asteraceae</taxon>
        <taxon>Asteroideae</taxon>
        <taxon>Heliantheae alliance</taxon>
        <taxon>Tageteae</taxon>
        <taxon>Tagetes</taxon>
    </lineage>
</organism>
<dbReference type="EMBL" id="JAUHHV010000001">
    <property type="protein sequence ID" value="KAK1441277.1"/>
    <property type="molecule type" value="Genomic_DNA"/>
</dbReference>
<protein>
    <recommendedName>
        <fullName evidence="4">Ribosomal protein L1</fullName>
    </recommendedName>
</protein>
<evidence type="ECO:0000313" key="3">
    <source>
        <dbReference type="Proteomes" id="UP001229421"/>
    </source>
</evidence>
<evidence type="ECO:0000256" key="1">
    <source>
        <dbReference type="SAM" id="MobiDB-lite"/>
    </source>
</evidence>
<feature type="region of interest" description="Disordered" evidence="1">
    <location>
        <begin position="269"/>
        <end position="400"/>
    </location>
</feature>
<accession>A0AAD8LGV8</accession>
<dbReference type="PANTHER" id="PTHR23105">
    <property type="entry name" value="RIBOSOMAL PROTEIN L7AE FAMILY MEMBER"/>
    <property type="match status" value="1"/>
</dbReference>
<feature type="compositionally biased region" description="Acidic residues" evidence="1">
    <location>
        <begin position="291"/>
        <end position="303"/>
    </location>
</feature>